<dbReference type="PANTHER" id="PTHR30087:SF1">
    <property type="entry name" value="HYPOTHETICAL CYTOSOLIC PROTEIN"/>
    <property type="match status" value="1"/>
</dbReference>
<proteinExistence type="predicted"/>
<protein>
    <submittedName>
        <fullName evidence="2">YbgA family protein</fullName>
    </submittedName>
</protein>
<evidence type="ECO:0000313" key="3">
    <source>
        <dbReference type="Proteomes" id="UP000480246"/>
    </source>
</evidence>
<reference evidence="2 3" key="1">
    <citation type="submission" date="2019-10" db="EMBL/GenBank/DDBJ databases">
        <title>Gracilibacillus sp. nov. isolated from rice seeds.</title>
        <authorList>
            <person name="He S."/>
        </authorList>
    </citation>
    <scope>NUCLEOTIDE SEQUENCE [LARGE SCALE GENOMIC DNA]</scope>
    <source>
        <strain evidence="2 3">TD8</strain>
    </source>
</reference>
<name>A0A7C8GTF2_9BACI</name>
<dbReference type="PANTHER" id="PTHR30087">
    <property type="entry name" value="INNER MEMBRANE PROTEIN"/>
    <property type="match status" value="1"/>
</dbReference>
<dbReference type="OrthoDB" id="9797779at2"/>
<sequence length="160" mass="18999">MMAQKRGRNAMEDHAFLFYKKWIEKDYENLKETPSAANLVQFQTRHKYLFMALQPAIQKQIGRMIAGWNSDSLNQMDERITNMLAEKPSRGSVANSLMHMFGYFRNELAERQKREFLDSVEKYRSGLLEIELILKQLKEWAESYDEDYLNRQSIFSILDT</sequence>
<comment type="caution">
    <text evidence="2">The sequence shown here is derived from an EMBL/GenBank/DDBJ whole genome shotgun (WGS) entry which is preliminary data.</text>
</comment>
<dbReference type="Proteomes" id="UP000480246">
    <property type="component" value="Unassembled WGS sequence"/>
</dbReference>
<dbReference type="AlphaFoldDB" id="A0A7C8GTF2"/>
<evidence type="ECO:0000313" key="2">
    <source>
        <dbReference type="EMBL" id="KAB8137532.1"/>
    </source>
</evidence>
<organism evidence="2 3">
    <name type="scientific">Gracilibacillus oryzae</name>
    <dbReference type="NCBI Taxonomy" id="1672701"/>
    <lineage>
        <taxon>Bacteria</taxon>
        <taxon>Bacillati</taxon>
        <taxon>Bacillota</taxon>
        <taxon>Bacilli</taxon>
        <taxon>Bacillales</taxon>
        <taxon>Bacillaceae</taxon>
        <taxon>Gracilibacillus</taxon>
    </lineage>
</organism>
<dbReference type="Pfam" id="PF08349">
    <property type="entry name" value="DUF1722"/>
    <property type="match status" value="1"/>
</dbReference>
<feature type="domain" description="DUF1722" evidence="1">
    <location>
        <begin position="47"/>
        <end position="156"/>
    </location>
</feature>
<dbReference type="EMBL" id="WEID01000042">
    <property type="protein sequence ID" value="KAB8137532.1"/>
    <property type="molecule type" value="Genomic_DNA"/>
</dbReference>
<keyword evidence="3" id="KW-1185">Reference proteome</keyword>
<dbReference type="InterPro" id="IPR013560">
    <property type="entry name" value="DUF1722"/>
</dbReference>
<evidence type="ECO:0000259" key="1">
    <source>
        <dbReference type="Pfam" id="PF08349"/>
    </source>
</evidence>
<gene>
    <name evidence="2" type="ORF">F9U64_09040</name>
</gene>
<accession>A0A7C8GTF2</accession>